<name>A0A7S6WP88_9SPIR</name>
<evidence type="ECO:0000313" key="1">
    <source>
        <dbReference type="EMBL" id="QOW60624.1"/>
    </source>
</evidence>
<dbReference type="Proteomes" id="UP000593915">
    <property type="component" value="Chromosome"/>
</dbReference>
<dbReference type="AlphaFoldDB" id="A0A7S6WP88"/>
<dbReference type="RefSeq" id="WP_024467405.1">
    <property type="nucleotide sequence ID" value="NZ_CP045670.1"/>
</dbReference>
<gene>
    <name evidence="1" type="ORF">IFE08_12595</name>
</gene>
<sequence length="164" mass="18843">MNKKLSIAEQTACILKKQIESVEKIYLLQKDMYKNVLERDWLESEKCLRSLDKLSKEFKALDKELYTLVEEGVFGEDEIDFFAFTKSLNEADKTALNTLYKTLKEKLASSKIENEVFSSYITHAQSLVQGVINIISEERNGKCYTRTGKHVNADMTSLVLNETL</sequence>
<dbReference type="EMBL" id="CP061839">
    <property type="protein sequence ID" value="QOW60624.1"/>
    <property type="molecule type" value="Genomic_DNA"/>
</dbReference>
<evidence type="ECO:0008006" key="3">
    <source>
        <dbReference type="Google" id="ProtNLM"/>
    </source>
</evidence>
<dbReference type="Pfam" id="PF05130">
    <property type="entry name" value="FlgN"/>
    <property type="match status" value="1"/>
</dbReference>
<protein>
    <recommendedName>
        <fullName evidence="3">FlgN protein</fullName>
    </recommendedName>
</protein>
<dbReference type="InterPro" id="IPR007809">
    <property type="entry name" value="FlgN-like"/>
</dbReference>
<organism evidence="1 2">
    <name type="scientific">Treponema pedis</name>
    <dbReference type="NCBI Taxonomy" id="409322"/>
    <lineage>
        <taxon>Bacteria</taxon>
        <taxon>Pseudomonadati</taxon>
        <taxon>Spirochaetota</taxon>
        <taxon>Spirochaetia</taxon>
        <taxon>Spirochaetales</taxon>
        <taxon>Treponemataceae</taxon>
        <taxon>Treponema</taxon>
    </lineage>
</organism>
<dbReference type="GO" id="GO:0044780">
    <property type="term" value="P:bacterial-type flagellum assembly"/>
    <property type="evidence" value="ECO:0007669"/>
    <property type="project" value="InterPro"/>
</dbReference>
<proteinExistence type="predicted"/>
<reference evidence="1 2" key="1">
    <citation type="submission" date="2020-09" db="EMBL/GenBank/DDBJ databases">
        <title>Characterization of Treponema spp. from bovine digital dermatitis in Korea.</title>
        <authorList>
            <person name="Espiritu H.M."/>
            <person name="Cho Y.I."/>
            <person name="Mamuad L."/>
        </authorList>
    </citation>
    <scope>NUCLEOTIDE SEQUENCE [LARGE SCALE GENOMIC DNA]</scope>
    <source>
        <strain evidence="1 2">KS1</strain>
    </source>
</reference>
<evidence type="ECO:0000313" key="2">
    <source>
        <dbReference type="Proteomes" id="UP000593915"/>
    </source>
</evidence>
<dbReference type="Gene3D" id="1.20.58.300">
    <property type="entry name" value="FlgN-like"/>
    <property type="match status" value="1"/>
</dbReference>
<accession>A0A7S6WP88</accession>